<name>A0ABS2CSI2_9FLAO</name>
<proteinExistence type="predicted"/>
<reference evidence="1 2" key="1">
    <citation type="submission" date="2021-02" db="EMBL/GenBank/DDBJ databases">
        <authorList>
            <person name="Jung H.S."/>
            <person name="Chun B.H."/>
            <person name="Jeon C.O."/>
        </authorList>
    </citation>
    <scope>NUCLEOTIDE SEQUENCE [LARGE SCALE GENOMIC DNA]</scope>
    <source>
        <strain evidence="1 2">LMG 25203</strain>
    </source>
</reference>
<dbReference type="RefSeq" id="WP_204158630.1">
    <property type="nucleotide sequence ID" value="NZ_JACSOD020000304.1"/>
</dbReference>
<gene>
    <name evidence="1" type="ORF">H9X54_001155</name>
</gene>
<evidence type="ECO:0000313" key="2">
    <source>
        <dbReference type="Proteomes" id="UP000759529"/>
    </source>
</evidence>
<organism evidence="1 2">
    <name type="scientific">Flavobacterium macrobrachii</name>
    <dbReference type="NCBI Taxonomy" id="591204"/>
    <lineage>
        <taxon>Bacteria</taxon>
        <taxon>Pseudomonadati</taxon>
        <taxon>Bacteroidota</taxon>
        <taxon>Flavobacteriia</taxon>
        <taxon>Flavobacteriales</taxon>
        <taxon>Flavobacteriaceae</taxon>
        <taxon>Flavobacterium</taxon>
    </lineage>
</organism>
<keyword evidence="2" id="KW-1185">Reference proteome</keyword>
<sequence>IMSKQKGVIKLVGNIGGMSFYTSNGEFLARTAGGPTKERIATGANFVRTRENNAEFGGAAKVGKAFRTSLSSVIQTMGGSTLTASLTKLFKSINARASGTRGQRPIALSANKAQAKGMELNGKISFTSVFNAPYTVTPDADRVEITFTIPSFIPINFINAPAGATGFRIAAAVGWLSDYSFDESTLSYEPDAPEQNSLGITSYSAIQPINNTGTTITLTATAPGGLVPDAGVSVIACLGIEFYQRVDTVDYLLAQGNAMRVVEVF</sequence>
<dbReference type="Proteomes" id="UP000759529">
    <property type="component" value="Unassembled WGS sequence"/>
</dbReference>
<accession>A0ABS2CSI2</accession>
<evidence type="ECO:0000313" key="1">
    <source>
        <dbReference type="EMBL" id="MBM6497914.1"/>
    </source>
</evidence>
<evidence type="ECO:0008006" key="3">
    <source>
        <dbReference type="Google" id="ProtNLM"/>
    </source>
</evidence>
<dbReference type="EMBL" id="JACSOD020000304">
    <property type="protein sequence ID" value="MBM6497914.1"/>
    <property type="molecule type" value="Genomic_DNA"/>
</dbReference>
<feature type="non-terminal residue" evidence="1">
    <location>
        <position position="1"/>
    </location>
</feature>
<protein>
    <recommendedName>
        <fullName evidence="3">Phage tail protein</fullName>
    </recommendedName>
</protein>
<comment type="caution">
    <text evidence="1">The sequence shown here is derived from an EMBL/GenBank/DDBJ whole genome shotgun (WGS) entry which is preliminary data.</text>
</comment>